<dbReference type="RefSeq" id="YP_009046184.1">
    <property type="nucleotide sequence ID" value="NC_024446.1"/>
</dbReference>
<dbReference type="GeneID" id="19738206"/>
<evidence type="ECO:0000313" key="10">
    <source>
        <dbReference type="Proteomes" id="UP000140838"/>
    </source>
</evidence>
<keyword evidence="7" id="KW-0233">DNA recombination</keyword>
<dbReference type="EMBL" id="KJ859677">
    <property type="protein sequence ID" value="AID46926.1"/>
    <property type="molecule type" value="Genomic_DNA"/>
</dbReference>
<dbReference type="GO" id="GO:0000287">
    <property type="term" value="F:magnesium ion binding"/>
    <property type="evidence" value="ECO:0007669"/>
    <property type="project" value="InterPro"/>
</dbReference>
<evidence type="ECO:0008006" key="11">
    <source>
        <dbReference type="Google" id="ProtNLM"/>
    </source>
</evidence>
<dbReference type="GO" id="GO:0006281">
    <property type="term" value="P:DNA repair"/>
    <property type="evidence" value="ECO:0007669"/>
    <property type="project" value="UniProtKB-KW"/>
</dbReference>
<protein>
    <recommendedName>
        <fullName evidence="11">Holliday junction resolvase</fullName>
    </recommendedName>
</protein>
<comment type="similarity">
    <text evidence="2">Belongs to the RuvC family. Poxviruses-type subfamily.</text>
</comment>
<dbReference type="InterPro" id="IPR036397">
    <property type="entry name" value="RNaseH_sf"/>
</dbReference>
<dbReference type="SUPFAM" id="SSF53098">
    <property type="entry name" value="Ribonuclease H-like"/>
    <property type="match status" value="1"/>
</dbReference>
<evidence type="ECO:0000256" key="7">
    <source>
        <dbReference type="ARBA" id="ARBA00023172"/>
    </source>
</evidence>
<evidence type="ECO:0000256" key="6">
    <source>
        <dbReference type="ARBA" id="ARBA00022842"/>
    </source>
</evidence>
<sequence>MRKSIMIICSVDIGIKNPAYTIFNYDKDNSTIKLIAIEKSDWSKNWERSVAKDLTSYNPDVVILEKQGFKSPNSKIIYFIKGFFYNTNTKVIVRNPTFKGGSYRNRKKQSVDTFIQKISEYSEYKNDILNKYTKLDDIADSFNLGLSYMESLLKKCKISKD</sequence>
<dbReference type="Gene3D" id="3.30.420.10">
    <property type="entry name" value="Ribonuclease H-like superfamily/Ribonuclease H"/>
    <property type="match status" value="1"/>
</dbReference>
<evidence type="ECO:0000256" key="5">
    <source>
        <dbReference type="ARBA" id="ARBA00022801"/>
    </source>
</evidence>
<dbReference type="InterPro" id="IPR006932">
    <property type="entry name" value="HJ-resolvase_A22"/>
</dbReference>
<keyword evidence="4" id="KW-0227">DNA damage</keyword>
<organism evidence="9 10">
    <name type="scientific">Penguinpox virus</name>
    <dbReference type="NCBI Taxonomy" id="648998"/>
    <lineage>
        <taxon>Viruses</taxon>
        <taxon>Varidnaviria</taxon>
        <taxon>Bamfordvirae</taxon>
        <taxon>Nucleocytoviricota</taxon>
        <taxon>Pokkesviricetes</taxon>
        <taxon>Chitovirales</taxon>
        <taxon>Poxviridae</taxon>
        <taxon>Chordopoxvirinae</taxon>
        <taxon>Avipoxvirus</taxon>
        <taxon>Avipoxvirus penguinpox</taxon>
    </lineage>
</organism>
<reference evidence="9 10" key="1">
    <citation type="journal article" date="2014" name="BMC Genomics">
        <title>The complete genome sequences of poxviruses isolated from a penguin and a pigeon in South Africa and comparison to other sequenced avipoxviruses.</title>
        <authorList>
            <person name="Offerman K."/>
            <person name="Carulei O."/>
            <person name="van der Walt A.P."/>
            <person name="Douglass N."/>
            <person name="Williamson A.L."/>
        </authorList>
    </citation>
    <scope>NUCLEOTIDE SEQUENCE [LARGE SCALE GENOMIC DNA]</scope>
    <source>
        <strain evidence="9">PSan92</strain>
    </source>
</reference>
<keyword evidence="10" id="KW-1185">Reference proteome</keyword>
<name>A0A068EFI2_9POXV</name>
<evidence type="ECO:0000313" key="9">
    <source>
        <dbReference type="EMBL" id="AID46926.1"/>
    </source>
</evidence>
<keyword evidence="3" id="KW-0540">Nuclease</keyword>
<accession>A0A068EFI2</accession>
<keyword evidence="8" id="KW-0234">DNA repair</keyword>
<dbReference type="GO" id="GO:0000400">
    <property type="term" value="F:four-way junction DNA binding"/>
    <property type="evidence" value="ECO:0007669"/>
    <property type="project" value="InterPro"/>
</dbReference>
<dbReference type="KEGG" id="vg:19738206"/>
<dbReference type="Pfam" id="PF04848">
    <property type="entry name" value="Pox_A22"/>
    <property type="match status" value="1"/>
</dbReference>
<dbReference type="InterPro" id="IPR012337">
    <property type="entry name" value="RNaseH-like_sf"/>
</dbReference>
<evidence type="ECO:0000256" key="2">
    <source>
        <dbReference type="ARBA" id="ARBA00008810"/>
    </source>
</evidence>
<gene>
    <name evidence="9" type="ORF">pepv_200</name>
</gene>
<keyword evidence="5" id="KW-0378">Hydrolase</keyword>
<evidence type="ECO:0000256" key="8">
    <source>
        <dbReference type="ARBA" id="ARBA00023204"/>
    </source>
</evidence>
<dbReference type="Proteomes" id="UP000140838">
    <property type="component" value="Genome"/>
</dbReference>
<proteinExistence type="inferred from homology"/>
<dbReference type="GO" id="GO:0004518">
    <property type="term" value="F:nuclease activity"/>
    <property type="evidence" value="ECO:0007669"/>
    <property type="project" value="UniProtKB-KW"/>
</dbReference>
<dbReference type="GO" id="GO:0016788">
    <property type="term" value="F:hydrolase activity, acting on ester bonds"/>
    <property type="evidence" value="ECO:0007669"/>
    <property type="project" value="InterPro"/>
</dbReference>
<keyword evidence="6" id="KW-0460">Magnesium</keyword>
<evidence type="ECO:0000256" key="1">
    <source>
        <dbReference type="ARBA" id="ARBA00001946"/>
    </source>
</evidence>
<comment type="cofactor">
    <cofactor evidence="1">
        <name>Mg(2+)</name>
        <dbReference type="ChEBI" id="CHEBI:18420"/>
    </cofactor>
</comment>
<evidence type="ECO:0000256" key="4">
    <source>
        <dbReference type="ARBA" id="ARBA00022763"/>
    </source>
</evidence>
<dbReference type="GO" id="GO:0006310">
    <property type="term" value="P:DNA recombination"/>
    <property type="evidence" value="ECO:0007669"/>
    <property type="project" value="UniProtKB-KW"/>
</dbReference>
<evidence type="ECO:0000256" key="3">
    <source>
        <dbReference type="ARBA" id="ARBA00022722"/>
    </source>
</evidence>